<feature type="transmembrane region" description="Helical" evidence="1">
    <location>
        <begin position="7"/>
        <end position="25"/>
    </location>
</feature>
<feature type="transmembrane region" description="Helical" evidence="1">
    <location>
        <begin position="31"/>
        <end position="52"/>
    </location>
</feature>
<reference evidence="3" key="1">
    <citation type="journal article" date="2019" name="Int. J. Syst. Evol. Microbiol.">
        <title>The Global Catalogue of Microorganisms (GCM) 10K type strain sequencing project: providing services to taxonomists for standard genome sequencing and annotation.</title>
        <authorList>
            <consortium name="The Broad Institute Genomics Platform"/>
            <consortium name="The Broad Institute Genome Sequencing Center for Infectious Disease"/>
            <person name="Wu L."/>
            <person name="Ma J."/>
        </authorList>
    </citation>
    <scope>NUCLEOTIDE SEQUENCE [LARGE SCALE GENOMIC DNA]</scope>
    <source>
        <strain evidence="3">CGMCC 1.7693</strain>
    </source>
</reference>
<sequence length="60" mass="6880">MKEKSSAIMIGIIVLAAFIIPFTLLKGVEKWYGSFLFWLILTLIVIVCNTMLTKDWSNEE</sequence>
<organism evidence="2 3">
    <name type="scientific">Oceanobacillus neutriphilus</name>
    <dbReference type="NCBI Taxonomy" id="531815"/>
    <lineage>
        <taxon>Bacteria</taxon>
        <taxon>Bacillati</taxon>
        <taxon>Bacillota</taxon>
        <taxon>Bacilli</taxon>
        <taxon>Bacillales</taxon>
        <taxon>Bacillaceae</taxon>
        <taxon>Oceanobacillus</taxon>
    </lineage>
</organism>
<name>A0ABQ2NZB8_9BACI</name>
<keyword evidence="1" id="KW-0812">Transmembrane</keyword>
<evidence type="ECO:0000256" key="1">
    <source>
        <dbReference type="SAM" id="Phobius"/>
    </source>
</evidence>
<comment type="caution">
    <text evidence="2">The sequence shown here is derived from an EMBL/GenBank/DDBJ whole genome shotgun (WGS) entry which is preliminary data.</text>
</comment>
<protein>
    <submittedName>
        <fullName evidence="2">Uncharacterized protein</fullName>
    </submittedName>
</protein>
<dbReference type="EMBL" id="BMLW01000012">
    <property type="protein sequence ID" value="GGP14350.1"/>
    <property type="molecule type" value="Genomic_DNA"/>
</dbReference>
<evidence type="ECO:0000313" key="2">
    <source>
        <dbReference type="EMBL" id="GGP14350.1"/>
    </source>
</evidence>
<keyword evidence="3" id="KW-1185">Reference proteome</keyword>
<accession>A0ABQ2NZB8</accession>
<dbReference type="RefSeq" id="WP_188736148.1">
    <property type="nucleotide sequence ID" value="NZ_BMLW01000012.1"/>
</dbReference>
<evidence type="ECO:0000313" key="3">
    <source>
        <dbReference type="Proteomes" id="UP000641206"/>
    </source>
</evidence>
<dbReference type="Proteomes" id="UP000641206">
    <property type="component" value="Unassembled WGS sequence"/>
</dbReference>
<keyword evidence="1" id="KW-1133">Transmembrane helix</keyword>
<gene>
    <name evidence="2" type="ORF">GCM10011346_37960</name>
</gene>
<keyword evidence="1" id="KW-0472">Membrane</keyword>
<proteinExistence type="predicted"/>